<accession>A0AAD9AAV1</accession>
<gene>
    <name evidence="2" type="ORF">CCHR01_12984</name>
</gene>
<evidence type="ECO:0000256" key="1">
    <source>
        <dbReference type="SAM" id="MobiDB-lite"/>
    </source>
</evidence>
<feature type="compositionally biased region" description="Low complexity" evidence="1">
    <location>
        <begin position="18"/>
        <end position="29"/>
    </location>
</feature>
<feature type="region of interest" description="Disordered" evidence="1">
    <location>
        <begin position="1"/>
        <end position="48"/>
    </location>
</feature>
<evidence type="ECO:0000313" key="2">
    <source>
        <dbReference type="EMBL" id="KAK1844404.1"/>
    </source>
</evidence>
<dbReference type="EMBL" id="JAQOWY010000313">
    <property type="protein sequence ID" value="KAK1844404.1"/>
    <property type="molecule type" value="Genomic_DNA"/>
</dbReference>
<feature type="compositionally biased region" description="Polar residues" evidence="1">
    <location>
        <begin position="30"/>
        <end position="42"/>
    </location>
</feature>
<organism evidence="2 3">
    <name type="scientific">Colletotrichum chrysophilum</name>
    <dbReference type="NCBI Taxonomy" id="1836956"/>
    <lineage>
        <taxon>Eukaryota</taxon>
        <taxon>Fungi</taxon>
        <taxon>Dikarya</taxon>
        <taxon>Ascomycota</taxon>
        <taxon>Pezizomycotina</taxon>
        <taxon>Sordariomycetes</taxon>
        <taxon>Hypocreomycetidae</taxon>
        <taxon>Glomerellales</taxon>
        <taxon>Glomerellaceae</taxon>
        <taxon>Colletotrichum</taxon>
        <taxon>Colletotrichum gloeosporioides species complex</taxon>
    </lineage>
</organism>
<comment type="caution">
    <text evidence="2">The sequence shown here is derived from an EMBL/GenBank/DDBJ whole genome shotgun (WGS) entry which is preliminary data.</text>
</comment>
<feature type="compositionally biased region" description="Basic and acidic residues" evidence="1">
    <location>
        <begin position="355"/>
        <end position="429"/>
    </location>
</feature>
<dbReference type="AlphaFoldDB" id="A0AAD9AAV1"/>
<sequence length="481" mass="57148">MASSRAEGENGGSSPNTSSSIIGQNSSQSFRTGTASSETGPSTPRFPASVNMITSGQLVCIQRYLRHPGLDLPADVITYRNADLAIALGACDDNLDPKDPDVCVPEAQMPRHVSGHVEGVFSAAFSVLYNQKEMDQTMPLTWQQKTKVMPEQIRELVEIYVAARERHLGDPTETKGDHSQRRFLENVDKWIAMTKNRGAFSDELTFPAKTRWAIASDPLHSRWKESTKRQLVEESREEDREWKAQKETEVKERELEEKRQKLEREQREWKQKQKEFQEIKEQLQKSRRAQGEWEEKVKQRIEREEKQQRIEKVREERQRKEREQKEKQQKIEKARKEREQKAKLDKSERARKKREQKEKDREQMLQKERIKQEREHKEREQRETEQKEKRQKETEQNESEQNEREQEERARKQRELNEDIAKEQTEREWKKRKRDSNDQAPGVAMRPENRSSNAPEDAEGVRRSRQPQIRPRNANREHRRR</sequence>
<protein>
    <submittedName>
        <fullName evidence="2">Uncharacterized protein</fullName>
    </submittedName>
</protein>
<name>A0AAD9AAV1_9PEZI</name>
<feature type="region of interest" description="Disordered" evidence="1">
    <location>
        <begin position="224"/>
        <end position="257"/>
    </location>
</feature>
<keyword evidence="3" id="KW-1185">Reference proteome</keyword>
<dbReference type="Proteomes" id="UP001243330">
    <property type="component" value="Unassembled WGS sequence"/>
</dbReference>
<evidence type="ECO:0000313" key="3">
    <source>
        <dbReference type="Proteomes" id="UP001243330"/>
    </source>
</evidence>
<reference evidence="2" key="1">
    <citation type="submission" date="2023-01" db="EMBL/GenBank/DDBJ databases">
        <title>Colletotrichum chrysophilum M932 genome sequence.</title>
        <authorList>
            <person name="Baroncelli R."/>
        </authorList>
    </citation>
    <scope>NUCLEOTIDE SEQUENCE</scope>
    <source>
        <strain evidence="2">M932</strain>
    </source>
</reference>
<proteinExistence type="predicted"/>
<feature type="compositionally biased region" description="Basic and acidic residues" evidence="1">
    <location>
        <begin position="278"/>
        <end position="348"/>
    </location>
</feature>
<feature type="region of interest" description="Disordered" evidence="1">
    <location>
        <begin position="278"/>
        <end position="481"/>
    </location>
</feature>